<feature type="transmembrane region" description="Helical" evidence="9">
    <location>
        <begin position="37"/>
        <end position="56"/>
    </location>
</feature>
<evidence type="ECO:0000256" key="4">
    <source>
        <dbReference type="ARBA" id="ARBA00022692"/>
    </source>
</evidence>
<evidence type="ECO:0000313" key="11">
    <source>
        <dbReference type="Proteomes" id="UP000698028"/>
    </source>
</evidence>
<gene>
    <name evidence="9 10" type="primary">secE</name>
    <name evidence="10" type="ORF">KTQ36_04525</name>
</gene>
<sequence length="74" mass="8423">MRNSHVADTKKKVTPGEYIRQVRAETRKVVWPSRKETITTAIMVLIMTTILAIFFLGTDTLFSSIVQWLLGLLS</sequence>
<keyword evidence="3 9" id="KW-1003">Cell membrane</keyword>
<comment type="function">
    <text evidence="9">Essential subunit of the Sec protein translocation channel SecYEG. Clamps together the 2 halves of SecY. May contact the channel plug during translocation.</text>
</comment>
<dbReference type="HAMAP" id="MF_00422">
    <property type="entry name" value="SecE"/>
    <property type="match status" value="1"/>
</dbReference>
<dbReference type="Proteomes" id="UP000698028">
    <property type="component" value="Unassembled WGS sequence"/>
</dbReference>
<evidence type="ECO:0000256" key="3">
    <source>
        <dbReference type="ARBA" id="ARBA00022475"/>
    </source>
</evidence>
<dbReference type="InterPro" id="IPR001901">
    <property type="entry name" value="Translocase_SecE/Sec61-g"/>
</dbReference>
<organism evidence="10 11">
    <name type="scientific">Sphingomicrobium clamense</name>
    <dbReference type="NCBI Taxonomy" id="2851013"/>
    <lineage>
        <taxon>Bacteria</taxon>
        <taxon>Pseudomonadati</taxon>
        <taxon>Pseudomonadota</taxon>
        <taxon>Alphaproteobacteria</taxon>
        <taxon>Sphingomonadales</taxon>
        <taxon>Sphingomonadaceae</taxon>
        <taxon>Sphingomicrobium</taxon>
    </lineage>
</organism>
<dbReference type="PANTHER" id="PTHR33910:SF1">
    <property type="entry name" value="PROTEIN TRANSLOCASE SUBUNIT SECE"/>
    <property type="match status" value="1"/>
</dbReference>
<comment type="similarity">
    <text evidence="9">Belongs to the SecE/SEC61-gamma family.</text>
</comment>
<keyword evidence="8 9" id="KW-0472">Membrane</keyword>
<keyword evidence="2 9" id="KW-0813">Transport</keyword>
<dbReference type="PROSITE" id="PS01067">
    <property type="entry name" value="SECE_SEC61G"/>
    <property type="match status" value="1"/>
</dbReference>
<keyword evidence="5 9" id="KW-0653">Protein transport</keyword>
<accession>A0ABS6V5D5</accession>
<dbReference type="PANTHER" id="PTHR33910">
    <property type="entry name" value="PROTEIN TRANSLOCASE SUBUNIT SECE"/>
    <property type="match status" value="1"/>
</dbReference>
<reference evidence="10 11" key="1">
    <citation type="submission" date="2021-07" db="EMBL/GenBank/DDBJ databases">
        <title>The draft genome sequence of Sphingomicrobium sp. B8.</title>
        <authorList>
            <person name="Mu L."/>
        </authorList>
    </citation>
    <scope>NUCLEOTIDE SEQUENCE [LARGE SCALE GENOMIC DNA]</scope>
    <source>
        <strain evidence="10 11">B8</strain>
    </source>
</reference>
<dbReference type="NCBIfam" id="TIGR00964">
    <property type="entry name" value="secE_bact"/>
    <property type="match status" value="1"/>
</dbReference>
<evidence type="ECO:0000256" key="8">
    <source>
        <dbReference type="ARBA" id="ARBA00023136"/>
    </source>
</evidence>
<evidence type="ECO:0000256" key="5">
    <source>
        <dbReference type="ARBA" id="ARBA00022927"/>
    </source>
</evidence>
<comment type="caution">
    <text evidence="10">The sequence shown here is derived from an EMBL/GenBank/DDBJ whole genome shotgun (WGS) entry which is preliminary data.</text>
</comment>
<comment type="subunit">
    <text evidence="9">Component of the Sec protein translocase complex. Heterotrimer consisting of SecY, SecE and SecG subunits. The heterotrimers can form oligomers, although 1 heterotrimer is thought to be able to translocate proteins. Interacts with the ribosome. Interacts with SecDF, and other proteins may be involved. Interacts with SecA.</text>
</comment>
<proteinExistence type="inferred from homology"/>
<keyword evidence="6 9" id="KW-1133">Transmembrane helix</keyword>
<name>A0ABS6V5D5_9SPHN</name>
<evidence type="ECO:0000313" key="10">
    <source>
        <dbReference type="EMBL" id="MBW0144560.1"/>
    </source>
</evidence>
<comment type="subcellular location">
    <subcellularLocation>
        <location evidence="9">Cell membrane</location>
        <topology evidence="9">Single-pass membrane protein</topology>
    </subcellularLocation>
    <subcellularLocation>
        <location evidence="1">Membrane</location>
    </subcellularLocation>
</comment>
<evidence type="ECO:0000256" key="9">
    <source>
        <dbReference type="HAMAP-Rule" id="MF_00422"/>
    </source>
</evidence>
<protein>
    <recommendedName>
        <fullName evidence="9">Protein translocase subunit SecE</fullName>
    </recommendedName>
</protein>
<dbReference type="EMBL" id="JAHVAH010000001">
    <property type="protein sequence ID" value="MBW0144560.1"/>
    <property type="molecule type" value="Genomic_DNA"/>
</dbReference>
<keyword evidence="11" id="KW-1185">Reference proteome</keyword>
<dbReference type="InterPro" id="IPR005807">
    <property type="entry name" value="SecE_bac"/>
</dbReference>
<keyword evidence="4 9" id="KW-0812">Transmembrane</keyword>
<evidence type="ECO:0000256" key="2">
    <source>
        <dbReference type="ARBA" id="ARBA00022448"/>
    </source>
</evidence>
<keyword evidence="7 9" id="KW-0811">Translocation</keyword>
<dbReference type="Pfam" id="PF00584">
    <property type="entry name" value="SecE"/>
    <property type="match status" value="1"/>
</dbReference>
<evidence type="ECO:0000256" key="7">
    <source>
        <dbReference type="ARBA" id="ARBA00023010"/>
    </source>
</evidence>
<evidence type="ECO:0000256" key="1">
    <source>
        <dbReference type="ARBA" id="ARBA00004370"/>
    </source>
</evidence>
<evidence type="ECO:0000256" key="6">
    <source>
        <dbReference type="ARBA" id="ARBA00022989"/>
    </source>
</evidence>